<keyword evidence="2" id="KW-1185">Reference proteome</keyword>
<proteinExistence type="predicted"/>
<name>A0ACC1QN23_9HYPO</name>
<gene>
    <name evidence="1" type="ORF">NLG97_g6994</name>
</gene>
<accession>A0ACC1QN23</accession>
<reference evidence="1" key="1">
    <citation type="submission" date="2022-07" db="EMBL/GenBank/DDBJ databases">
        <title>Genome Sequence of Lecanicillium saksenae.</title>
        <authorList>
            <person name="Buettner E."/>
        </authorList>
    </citation>
    <scope>NUCLEOTIDE SEQUENCE</scope>
    <source>
        <strain evidence="1">VT-O1</strain>
    </source>
</reference>
<evidence type="ECO:0000313" key="1">
    <source>
        <dbReference type="EMBL" id="KAJ3484690.1"/>
    </source>
</evidence>
<dbReference type="Proteomes" id="UP001148737">
    <property type="component" value="Unassembled WGS sequence"/>
</dbReference>
<comment type="caution">
    <text evidence="1">The sequence shown here is derived from an EMBL/GenBank/DDBJ whole genome shotgun (WGS) entry which is preliminary data.</text>
</comment>
<dbReference type="EMBL" id="JANAKD010001008">
    <property type="protein sequence ID" value="KAJ3484690.1"/>
    <property type="molecule type" value="Genomic_DNA"/>
</dbReference>
<organism evidence="1 2">
    <name type="scientific">Lecanicillium saksenae</name>
    <dbReference type="NCBI Taxonomy" id="468837"/>
    <lineage>
        <taxon>Eukaryota</taxon>
        <taxon>Fungi</taxon>
        <taxon>Dikarya</taxon>
        <taxon>Ascomycota</taxon>
        <taxon>Pezizomycotina</taxon>
        <taxon>Sordariomycetes</taxon>
        <taxon>Hypocreomycetidae</taxon>
        <taxon>Hypocreales</taxon>
        <taxon>Cordycipitaceae</taxon>
        <taxon>Lecanicillium</taxon>
    </lineage>
</organism>
<protein>
    <submittedName>
        <fullName evidence="1">Uncharacterized protein</fullName>
    </submittedName>
</protein>
<sequence>MVAHFPFVVVSILATACFQNAVLQRELGLMFNNLVSSRLVEGKFATLELLQALLVVLACIITDLRLDRSRSTRFWEVNKDAEAPVQDWGPDEIRALAGAYYLASSSSILMQKYRSLSYKPYILQACRHLEDQKLESSDKFLPLIVSLQNIIEKLDDLFIHSGGPGNLSRSSADLEQLRSEVSRIKRSINFPINESRTTLLQIHVTELLLNQSVSRSSLFGLEDLQAGQQSPLDSATFVPWLTENMMATQSIIDIYLSLPPGEEVTVSNLEWIALYCGLSLATRLDIVAAQPQMQFATKQLRRLCDVSLTLRQVILRLQSASSRYRSSDDCRHALHHLGLRACRLEAWYLRHLPPEMESNHSFTNSEIQTPTSDMEGRSNTSSRAATVPGHASFDAIDDGAISEMLSQIGSDANFGNFFFTMPGLDEDAYI</sequence>
<evidence type="ECO:0000313" key="2">
    <source>
        <dbReference type="Proteomes" id="UP001148737"/>
    </source>
</evidence>